<comment type="function">
    <text evidence="2">Catalyzes the condensation of isopentenyl diphosphate (IPP) with allylic pyrophosphates generating different type of terpenoids.</text>
</comment>
<dbReference type="EMBL" id="CP010311">
    <property type="protein sequence ID" value="AJF06976.1"/>
    <property type="molecule type" value="Genomic_DNA"/>
</dbReference>
<dbReference type="GO" id="GO:0016094">
    <property type="term" value="P:polyprenol biosynthetic process"/>
    <property type="evidence" value="ECO:0007669"/>
    <property type="project" value="TreeGrafter"/>
</dbReference>
<keyword evidence="1 2" id="KW-0808">Transferase</keyword>
<dbReference type="OrthoDB" id="4191603at2"/>
<dbReference type="InterPro" id="IPR001441">
    <property type="entry name" value="UPP_synth-like"/>
</dbReference>
<feature type="binding site" evidence="2">
    <location>
        <position position="17"/>
    </location>
    <ligand>
        <name>substrate</name>
    </ligand>
</feature>
<dbReference type="GO" id="GO:0000287">
    <property type="term" value="F:magnesium ion binding"/>
    <property type="evidence" value="ECO:0007669"/>
    <property type="project" value="UniProtKB-UniRule"/>
</dbReference>
<feature type="binding site" evidence="2">
    <location>
        <begin position="186"/>
        <end position="188"/>
    </location>
    <ligand>
        <name>substrate</name>
    </ligand>
</feature>
<dbReference type="HOGENOM" id="CLU_038505_1_1_7"/>
<comment type="cofactor">
    <cofactor evidence="2">
        <name>Mg(2+)</name>
        <dbReference type="ChEBI" id="CHEBI:18420"/>
    </cofactor>
    <text evidence="2">Binds 2 magnesium ions per subunit.</text>
</comment>
<dbReference type="GO" id="GO:0045547">
    <property type="term" value="F:ditrans,polycis-polyprenyl diphosphate synthase [(2E,6E)-farnesyl diphosphate specific] activity"/>
    <property type="evidence" value="ECO:0007669"/>
    <property type="project" value="TreeGrafter"/>
</dbReference>
<dbReference type="SUPFAM" id="SSF64005">
    <property type="entry name" value="Undecaprenyl diphosphate synthase"/>
    <property type="match status" value="1"/>
</dbReference>
<reference evidence="3 4" key="1">
    <citation type="journal article" date="2015" name="Genome Announc.">
        <title>Genomes of Geoalkalibacter ferrihydriticus Z-0531T and Geoalkalibacter subterraneus Red1T, Two Haloalkaliphilic Metal-Reducing Deltaproteobacteria.</title>
        <authorList>
            <person name="Badalamenti J.P."/>
            <person name="Krajmalnik-Brown R."/>
            <person name="Torres C.I."/>
            <person name="Bond D.R."/>
        </authorList>
    </citation>
    <scope>NUCLEOTIDE SEQUENCE [LARGE SCALE GENOMIC DNA]</scope>
    <source>
        <strain evidence="3 4">Red1</strain>
    </source>
</reference>
<feature type="binding site" evidence="2">
    <location>
        <position position="63"/>
    </location>
    <ligand>
        <name>substrate</name>
    </ligand>
</feature>
<feature type="binding site" evidence="2">
    <location>
        <position position="12"/>
    </location>
    <ligand>
        <name>Mg(2+)</name>
        <dbReference type="ChEBI" id="CHEBI:18420"/>
    </ligand>
</feature>
<keyword evidence="4" id="KW-1185">Reference proteome</keyword>
<feature type="active site" description="Proton acceptor" evidence="2">
    <location>
        <position position="60"/>
    </location>
</feature>
<evidence type="ECO:0000313" key="4">
    <source>
        <dbReference type="Proteomes" id="UP000035036"/>
    </source>
</evidence>
<dbReference type="PANTHER" id="PTHR10291">
    <property type="entry name" value="DEHYDRODOLICHYL DIPHOSPHATE SYNTHASE FAMILY MEMBER"/>
    <property type="match status" value="1"/>
</dbReference>
<sequence>MRIPRHLAIIMDGNGRWARQKSQPRVFGHRQGVETVRRVVEECSRLEVEYLTLYAFSYENWGRPDEEISALMELLTAYLKKELETMLSNSIRFNVIGDIERLPTSVRRMLTDTIKRTERNSGMTLTLALSYGSRDEITRAMRKIARRVADGEISADAITESMIDEHLDTAMLPEPDLLIRTSGEMRISNFLLWQMAYTELYFTHTLWPDFDHQHLHDAFRAFGRRRRRFGLTDEQRSGDFDE</sequence>
<evidence type="ECO:0000256" key="1">
    <source>
        <dbReference type="ARBA" id="ARBA00022679"/>
    </source>
</evidence>
<dbReference type="EC" id="2.5.1.-" evidence="2"/>
<comment type="similarity">
    <text evidence="2">Belongs to the UPP synthase family.</text>
</comment>
<evidence type="ECO:0000313" key="3">
    <source>
        <dbReference type="EMBL" id="AJF06976.1"/>
    </source>
</evidence>
<dbReference type="PROSITE" id="PS01066">
    <property type="entry name" value="UPP_SYNTHASE"/>
    <property type="match status" value="1"/>
</dbReference>
<comment type="subunit">
    <text evidence="2">Homodimer.</text>
</comment>
<dbReference type="InterPro" id="IPR036424">
    <property type="entry name" value="UPP_synth-like_sf"/>
</dbReference>
<feature type="binding site" evidence="2">
    <location>
        <position position="25"/>
    </location>
    <ligand>
        <name>substrate</name>
    </ligand>
</feature>
<organism evidence="3 4">
    <name type="scientific">Geoalkalibacter subterraneus</name>
    <dbReference type="NCBI Taxonomy" id="483547"/>
    <lineage>
        <taxon>Bacteria</taxon>
        <taxon>Pseudomonadati</taxon>
        <taxon>Thermodesulfobacteriota</taxon>
        <taxon>Desulfuromonadia</taxon>
        <taxon>Desulfuromonadales</taxon>
        <taxon>Geoalkalibacteraceae</taxon>
        <taxon>Geoalkalibacter</taxon>
    </lineage>
</organism>
<dbReference type="CDD" id="cd00475">
    <property type="entry name" value="Cis_IPPS"/>
    <property type="match status" value="1"/>
</dbReference>
<dbReference type="NCBIfam" id="TIGR00055">
    <property type="entry name" value="uppS"/>
    <property type="match status" value="1"/>
</dbReference>
<dbReference type="NCBIfam" id="NF011405">
    <property type="entry name" value="PRK14830.1"/>
    <property type="match status" value="1"/>
</dbReference>
<dbReference type="Pfam" id="PF01255">
    <property type="entry name" value="Prenyltransf"/>
    <property type="match status" value="1"/>
</dbReference>
<dbReference type="STRING" id="483547.GSUB_10960"/>
<dbReference type="HAMAP" id="MF_01139">
    <property type="entry name" value="ISPT"/>
    <property type="match status" value="1"/>
</dbReference>
<feature type="binding site" evidence="2">
    <location>
        <position position="29"/>
    </location>
    <ligand>
        <name>substrate</name>
    </ligand>
</feature>
<keyword evidence="2" id="KW-0479">Metal-binding</keyword>
<dbReference type="PANTHER" id="PTHR10291:SF0">
    <property type="entry name" value="DEHYDRODOLICHYL DIPHOSPHATE SYNTHASE 2"/>
    <property type="match status" value="1"/>
</dbReference>
<name>A0A0B5FTL6_9BACT</name>
<proteinExistence type="inferred from homology"/>
<dbReference type="RefSeq" id="WP_040200817.1">
    <property type="nucleotide sequence ID" value="NZ_CP010311.1"/>
</dbReference>
<gene>
    <name evidence="3" type="ORF">GSUB_10960</name>
</gene>
<feature type="binding site" evidence="2">
    <location>
        <begin position="13"/>
        <end position="16"/>
    </location>
    <ligand>
        <name>substrate</name>
    </ligand>
</feature>
<feature type="binding site" evidence="2">
    <location>
        <begin position="57"/>
        <end position="59"/>
    </location>
    <ligand>
        <name>substrate</name>
    </ligand>
</feature>
<feature type="binding site" evidence="2">
    <location>
        <position position="61"/>
    </location>
    <ligand>
        <name>substrate</name>
    </ligand>
</feature>
<dbReference type="InterPro" id="IPR018520">
    <property type="entry name" value="UPP_synth-like_CS"/>
</dbReference>
<dbReference type="FunFam" id="3.40.1180.10:FF:000001">
    <property type="entry name" value="(2E,6E)-farnesyl-diphosphate-specific ditrans,polycis-undecaprenyl-diphosphate synthase"/>
    <property type="match status" value="1"/>
</dbReference>
<dbReference type="KEGG" id="gsb:GSUB_10960"/>
<feature type="binding site" evidence="2">
    <location>
        <position position="199"/>
    </location>
    <ligand>
        <name>Mg(2+)</name>
        <dbReference type="ChEBI" id="CHEBI:18420"/>
    </ligand>
</feature>
<dbReference type="Proteomes" id="UP000035036">
    <property type="component" value="Chromosome"/>
</dbReference>
<keyword evidence="2" id="KW-0460">Magnesium</keyword>
<dbReference type="Gene3D" id="3.40.1180.10">
    <property type="entry name" value="Decaprenyl diphosphate synthase-like"/>
    <property type="match status" value="1"/>
</dbReference>
<feature type="active site" evidence="2">
    <location>
        <position position="12"/>
    </location>
</feature>
<feature type="binding site" evidence="2">
    <location>
        <position position="180"/>
    </location>
    <ligand>
        <name>substrate</name>
    </ligand>
</feature>
<protein>
    <recommendedName>
        <fullName evidence="2">Isoprenyl transferase</fullName>
        <ecNumber evidence="2">2.5.1.-</ecNumber>
    </recommendedName>
</protein>
<evidence type="ECO:0000256" key="2">
    <source>
        <dbReference type="HAMAP-Rule" id="MF_01139"/>
    </source>
</evidence>
<accession>A0A0B5FTL6</accession>
<dbReference type="AlphaFoldDB" id="A0A0B5FTL6"/>